<dbReference type="PANTHER" id="PTHR33446:SF2">
    <property type="entry name" value="PROTEIN TONB"/>
    <property type="match status" value="1"/>
</dbReference>
<dbReference type="Proteomes" id="UP000288079">
    <property type="component" value="Unassembled WGS sequence"/>
</dbReference>
<evidence type="ECO:0000313" key="12">
    <source>
        <dbReference type="Proteomes" id="UP000288079"/>
    </source>
</evidence>
<proteinExistence type="inferred from homology"/>
<evidence type="ECO:0000256" key="7">
    <source>
        <dbReference type="ARBA" id="ARBA00022927"/>
    </source>
</evidence>
<feature type="domain" description="TonB C-terminal" evidence="10">
    <location>
        <begin position="192"/>
        <end position="281"/>
    </location>
</feature>
<keyword evidence="4" id="KW-1003">Cell membrane</keyword>
<evidence type="ECO:0000256" key="1">
    <source>
        <dbReference type="ARBA" id="ARBA00004383"/>
    </source>
</evidence>
<dbReference type="InterPro" id="IPR006260">
    <property type="entry name" value="TonB/TolA_C"/>
</dbReference>
<name>A0A401M0R9_9BACE</name>
<dbReference type="GO" id="GO:0015031">
    <property type="term" value="P:protein transport"/>
    <property type="evidence" value="ECO:0007669"/>
    <property type="project" value="UniProtKB-KW"/>
</dbReference>
<keyword evidence="12" id="KW-1185">Reference proteome</keyword>
<keyword evidence="9" id="KW-0472">Membrane</keyword>
<evidence type="ECO:0000256" key="4">
    <source>
        <dbReference type="ARBA" id="ARBA00022475"/>
    </source>
</evidence>
<evidence type="ECO:0000256" key="8">
    <source>
        <dbReference type="ARBA" id="ARBA00022989"/>
    </source>
</evidence>
<dbReference type="OrthoDB" id="9814002at2"/>
<evidence type="ECO:0000256" key="3">
    <source>
        <dbReference type="ARBA" id="ARBA00022448"/>
    </source>
</evidence>
<dbReference type="Pfam" id="PF03544">
    <property type="entry name" value="TonB_C"/>
    <property type="match status" value="2"/>
</dbReference>
<dbReference type="GO" id="GO:0098797">
    <property type="term" value="C:plasma membrane protein complex"/>
    <property type="evidence" value="ECO:0007669"/>
    <property type="project" value="TreeGrafter"/>
</dbReference>
<dbReference type="AlphaFoldDB" id="A0A401M0R9"/>
<dbReference type="PROSITE" id="PS51257">
    <property type="entry name" value="PROKAR_LIPOPROTEIN"/>
    <property type="match status" value="1"/>
</dbReference>
<dbReference type="GO" id="GO:0055085">
    <property type="term" value="P:transmembrane transport"/>
    <property type="evidence" value="ECO:0007669"/>
    <property type="project" value="InterPro"/>
</dbReference>
<sequence>MKKTQNITKVNRMKYPFLLIATLLSISCYNYIKAGVHPRETELLFANTDTLINDNNTIEKDSVYETAEEPAKYPGGLQAGMLFLAQNIKYPPEVLKLGIQGRVVAQMIIRSDGKVSDIKIIRSLHPDLDKEVVRVLETMPLWIPGKKDGKAVNSRITIPVKFNSGPPASQNTEQKTKDNICETPDIFPEFSGGIKKLHKYIQEHIIHWKNSETKNEKGRVITSFIIREDGSISDVRVIQGGSPALNAEAYRIISQMPKWKPGQQGGKPVSVKMTIPILFHP</sequence>
<evidence type="ECO:0000259" key="10">
    <source>
        <dbReference type="PROSITE" id="PS52015"/>
    </source>
</evidence>
<keyword evidence="3" id="KW-0813">Transport</keyword>
<keyword evidence="5" id="KW-0997">Cell inner membrane</keyword>
<comment type="caution">
    <text evidence="11">The sequence shown here is derived from an EMBL/GenBank/DDBJ whole genome shotgun (WGS) entry which is preliminary data.</text>
</comment>
<dbReference type="SUPFAM" id="SSF74653">
    <property type="entry name" value="TolA/TonB C-terminal domain"/>
    <property type="match status" value="2"/>
</dbReference>
<reference evidence="11 12" key="1">
    <citation type="submission" date="2018-10" db="EMBL/GenBank/DDBJ databases">
        <title>Draft Genome Sequence of Bacteroides sp. KCTC 15687.</title>
        <authorList>
            <person name="Yu S.Y."/>
            <person name="Kim J.S."/>
            <person name="Oh B.S."/>
            <person name="Park S.H."/>
            <person name="Kang S.W."/>
            <person name="Park J.E."/>
            <person name="Choi S.H."/>
            <person name="Han K.I."/>
            <person name="Lee K.C."/>
            <person name="Eom M.K."/>
            <person name="Suh M.K."/>
            <person name="Lee D.H."/>
            <person name="Yoon H."/>
            <person name="Kim B."/>
            <person name="Yang S.J."/>
            <person name="Lee J.S."/>
            <person name="Lee J.H."/>
        </authorList>
    </citation>
    <scope>NUCLEOTIDE SEQUENCE [LARGE SCALE GENOMIC DNA]</scope>
    <source>
        <strain evidence="11 12">KCTC 15687</strain>
    </source>
</reference>
<dbReference type="GO" id="GO:0031992">
    <property type="term" value="F:energy transducer activity"/>
    <property type="evidence" value="ECO:0007669"/>
    <property type="project" value="TreeGrafter"/>
</dbReference>
<keyword evidence="6" id="KW-0812">Transmembrane</keyword>
<evidence type="ECO:0000256" key="5">
    <source>
        <dbReference type="ARBA" id="ARBA00022519"/>
    </source>
</evidence>
<dbReference type="NCBIfam" id="TIGR01352">
    <property type="entry name" value="tonB_Cterm"/>
    <property type="match status" value="2"/>
</dbReference>
<dbReference type="Gene3D" id="3.30.1150.10">
    <property type="match status" value="2"/>
</dbReference>
<comment type="similarity">
    <text evidence="2">Belongs to the TonB family.</text>
</comment>
<accession>A0A401M0R9</accession>
<dbReference type="RefSeq" id="WP_125042788.1">
    <property type="nucleotide sequence ID" value="NZ_BHWB01000025.1"/>
</dbReference>
<dbReference type="InterPro" id="IPR037682">
    <property type="entry name" value="TonB_C"/>
</dbReference>
<feature type="domain" description="TonB C-terminal" evidence="10">
    <location>
        <begin position="75"/>
        <end position="171"/>
    </location>
</feature>
<keyword evidence="8" id="KW-1133">Transmembrane helix</keyword>
<protein>
    <submittedName>
        <fullName evidence="11">Cell envelope biogenesis protein TonB</fullName>
    </submittedName>
</protein>
<dbReference type="EMBL" id="BHWB01000025">
    <property type="protein sequence ID" value="GCB37401.1"/>
    <property type="molecule type" value="Genomic_DNA"/>
</dbReference>
<evidence type="ECO:0000256" key="6">
    <source>
        <dbReference type="ARBA" id="ARBA00022692"/>
    </source>
</evidence>
<gene>
    <name evidence="11" type="ORF">KGMB02408_43460</name>
</gene>
<evidence type="ECO:0000256" key="9">
    <source>
        <dbReference type="ARBA" id="ARBA00023136"/>
    </source>
</evidence>
<evidence type="ECO:0000256" key="2">
    <source>
        <dbReference type="ARBA" id="ARBA00006555"/>
    </source>
</evidence>
<organism evidence="11 12">
    <name type="scientific">Bacteroides faecalis</name>
    <dbReference type="NCBI Taxonomy" id="2447885"/>
    <lineage>
        <taxon>Bacteria</taxon>
        <taxon>Pseudomonadati</taxon>
        <taxon>Bacteroidota</taxon>
        <taxon>Bacteroidia</taxon>
        <taxon>Bacteroidales</taxon>
        <taxon>Bacteroidaceae</taxon>
        <taxon>Bacteroides</taxon>
    </lineage>
</organism>
<comment type="subcellular location">
    <subcellularLocation>
        <location evidence="1">Cell inner membrane</location>
        <topology evidence="1">Single-pass membrane protein</topology>
        <orientation evidence="1">Periplasmic side</orientation>
    </subcellularLocation>
</comment>
<dbReference type="InterPro" id="IPR051045">
    <property type="entry name" value="TonB-dependent_transducer"/>
</dbReference>
<dbReference type="PROSITE" id="PS52015">
    <property type="entry name" value="TONB_CTD"/>
    <property type="match status" value="2"/>
</dbReference>
<evidence type="ECO:0000313" key="11">
    <source>
        <dbReference type="EMBL" id="GCB37401.1"/>
    </source>
</evidence>
<keyword evidence="7" id="KW-0653">Protein transport</keyword>
<dbReference type="PANTHER" id="PTHR33446">
    <property type="entry name" value="PROTEIN TONB-RELATED"/>
    <property type="match status" value="1"/>
</dbReference>